<sequence length="50" mass="5579">MIKLRVSAVDAILIGTFMPNFSDTFMLKINTAVSSFIYDSPTSNNIFSMK</sequence>
<reference evidence="1 2" key="1">
    <citation type="submission" date="2019-03" db="EMBL/GenBank/DDBJ databases">
        <title>Genomic Encyclopedia of Type Strains, Phase IV (KMG-IV): sequencing the most valuable type-strain genomes for metagenomic binning, comparative biology and taxonomic classification.</title>
        <authorList>
            <person name="Goeker M."/>
        </authorList>
    </citation>
    <scope>NUCLEOTIDE SEQUENCE [LARGE SCALE GENOMIC DNA]</scope>
    <source>
        <strain evidence="1 2">DSM 24455</strain>
    </source>
</reference>
<name>A0A4V3ESJ6_9CLOT</name>
<dbReference type="RefSeq" id="WP_166636426.1">
    <property type="nucleotide sequence ID" value="NZ_SOAZ01000014.1"/>
</dbReference>
<comment type="caution">
    <text evidence="1">The sequence shown here is derived from an EMBL/GenBank/DDBJ whole genome shotgun (WGS) entry which is preliminary data.</text>
</comment>
<dbReference type="AlphaFoldDB" id="A0A4V3ESJ6"/>
<protein>
    <submittedName>
        <fullName evidence="1">Uncharacterized protein</fullName>
    </submittedName>
</protein>
<accession>A0A4V3ESJ6</accession>
<gene>
    <name evidence="1" type="ORF">EDD71_11451</name>
</gene>
<keyword evidence="2" id="KW-1185">Reference proteome</keyword>
<organism evidence="1 2">
    <name type="scientific">Fonticella tunisiensis</name>
    <dbReference type="NCBI Taxonomy" id="1096341"/>
    <lineage>
        <taxon>Bacteria</taxon>
        <taxon>Bacillati</taxon>
        <taxon>Bacillota</taxon>
        <taxon>Clostridia</taxon>
        <taxon>Eubacteriales</taxon>
        <taxon>Clostridiaceae</taxon>
        <taxon>Fonticella</taxon>
    </lineage>
</organism>
<dbReference type="EMBL" id="SOAZ01000014">
    <property type="protein sequence ID" value="TDT52070.1"/>
    <property type="molecule type" value="Genomic_DNA"/>
</dbReference>
<proteinExistence type="predicted"/>
<evidence type="ECO:0000313" key="2">
    <source>
        <dbReference type="Proteomes" id="UP000295325"/>
    </source>
</evidence>
<evidence type="ECO:0000313" key="1">
    <source>
        <dbReference type="EMBL" id="TDT52070.1"/>
    </source>
</evidence>
<dbReference type="Proteomes" id="UP000295325">
    <property type="component" value="Unassembled WGS sequence"/>
</dbReference>